<reference evidence="2" key="1">
    <citation type="submission" date="2015-12" db="EMBL/GenBank/DDBJ databases">
        <authorList>
            <person name="Nair G.R."/>
            <person name="Kaur G."/>
            <person name="Mayilraj S."/>
        </authorList>
    </citation>
    <scope>NUCLEOTIDE SEQUENCE [LARGE SCALE GENOMIC DNA]</scope>
    <source>
        <strain evidence="2">CD08_7</strain>
    </source>
</reference>
<evidence type="ECO:0000313" key="2">
    <source>
        <dbReference type="Proteomes" id="UP000054023"/>
    </source>
</evidence>
<dbReference type="OrthoDB" id="2426596at2"/>
<accession>A0A0W8IHB4</accession>
<dbReference type="Proteomes" id="UP000054023">
    <property type="component" value="Unassembled WGS sequence"/>
</dbReference>
<evidence type="ECO:0000313" key="1">
    <source>
        <dbReference type="EMBL" id="KUG59219.1"/>
    </source>
</evidence>
<comment type="caution">
    <text evidence="1">The sequence shown here is derived from an EMBL/GenBank/DDBJ whole genome shotgun (WGS) entry which is preliminary data.</text>
</comment>
<proteinExistence type="predicted"/>
<dbReference type="STRING" id="317018.AVL63_03705"/>
<protein>
    <submittedName>
        <fullName evidence="1">Uncharacterized protein</fullName>
    </submittedName>
</protein>
<organism evidence="1 2">
    <name type="scientific">Nesterenkonia jeotgali</name>
    <dbReference type="NCBI Taxonomy" id="317018"/>
    <lineage>
        <taxon>Bacteria</taxon>
        <taxon>Bacillati</taxon>
        <taxon>Actinomycetota</taxon>
        <taxon>Actinomycetes</taxon>
        <taxon>Micrococcales</taxon>
        <taxon>Micrococcaceae</taxon>
        <taxon>Nesterenkonia</taxon>
    </lineage>
</organism>
<sequence length="347" mass="38499">MSGEFRYVSDVGRGEWLRPLEDEAFSSLLSIVPRGYEMYARVLHPVVRDRPRATKTWHGLDETTFFGNASDFDAEIESQRSTWTEAASAFNTTIHPEAQYARLLRSEPGEVHSAVGHDGWRYRVPAEGHLEASALATVTAVLARHTATPDAGIAAIWEGWGGLVSSAGSRLVMVQMADDSPDDDHGARGAWRATARSIQRLRADLHRFRWKALRSIQSRLPTPAWKVPKPGSGVLDVEIATGPRLDLHGGTGRQYLLFEAGAEDFRDPSWTARAPWTNHAAWAQSPSILWPEDHSWVLATEIDYDSTLIAGTRELIGELMKTPDLEVFPIGTDADLTWNGDALNRPR</sequence>
<name>A0A0W8IHB4_9MICC</name>
<dbReference type="AlphaFoldDB" id="A0A0W8IHB4"/>
<dbReference type="EMBL" id="LQBM01000003">
    <property type="protein sequence ID" value="KUG59219.1"/>
    <property type="molecule type" value="Genomic_DNA"/>
</dbReference>
<keyword evidence="2" id="KW-1185">Reference proteome</keyword>
<gene>
    <name evidence="1" type="ORF">AVL63_03705</name>
</gene>